<dbReference type="SUPFAM" id="SSF57850">
    <property type="entry name" value="RING/U-box"/>
    <property type="match status" value="1"/>
</dbReference>
<dbReference type="EC" id="2.3.2.31" evidence="2"/>
<name>A0AAN4YY63_9BILA</name>
<accession>A0AAN4YY63</accession>
<evidence type="ECO:0000256" key="8">
    <source>
        <dbReference type="ARBA" id="ARBA00022833"/>
    </source>
</evidence>
<organism evidence="10 11">
    <name type="scientific">Pristionchus mayeri</name>
    <dbReference type="NCBI Taxonomy" id="1317129"/>
    <lineage>
        <taxon>Eukaryota</taxon>
        <taxon>Metazoa</taxon>
        <taxon>Ecdysozoa</taxon>
        <taxon>Nematoda</taxon>
        <taxon>Chromadorea</taxon>
        <taxon>Rhabditida</taxon>
        <taxon>Rhabditina</taxon>
        <taxon>Diplogasteromorpha</taxon>
        <taxon>Diplogasteroidea</taxon>
        <taxon>Neodiplogasteridae</taxon>
        <taxon>Pristionchus</taxon>
    </lineage>
</organism>
<keyword evidence="5" id="KW-0677">Repeat</keyword>
<evidence type="ECO:0000256" key="4">
    <source>
        <dbReference type="ARBA" id="ARBA00022723"/>
    </source>
</evidence>
<dbReference type="PROSITE" id="PS51873">
    <property type="entry name" value="TRIAD"/>
    <property type="match status" value="1"/>
</dbReference>
<dbReference type="GO" id="GO:0008270">
    <property type="term" value="F:zinc ion binding"/>
    <property type="evidence" value="ECO:0007669"/>
    <property type="project" value="UniProtKB-KW"/>
</dbReference>
<dbReference type="AlphaFoldDB" id="A0AAN4YY63"/>
<dbReference type="EMBL" id="BTRK01000001">
    <property type="protein sequence ID" value="GMR31102.1"/>
    <property type="molecule type" value="Genomic_DNA"/>
</dbReference>
<gene>
    <name evidence="10" type="ORF">PMAYCL1PPCAC_01297</name>
</gene>
<sequence length="217" mass="24778">ARHCPHCHSAVMFSGNRADSCPCGSTLCGRCPSQFHFPISCNDAHLYQQYLAKRGIEPFFEITPSIARITDLVRCPGCETPMQMERGCAHMTCLCGVQFCYNCGQERDGPHNASACRRHHMETIVLTDVIVRADFLSFPMKRLNTAARHHFEINARRREIKEMLRQFSAATKRRVLRAIAAMTLLHESAILRSRNNERNRLRAGRIELMLALFMNTK</sequence>
<dbReference type="Proteomes" id="UP001328107">
    <property type="component" value="Unassembled WGS sequence"/>
</dbReference>
<dbReference type="PANTHER" id="PTHR11685">
    <property type="entry name" value="RBR FAMILY RING FINGER AND IBR DOMAIN-CONTAINING"/>
    <property type="match status" value="1"/>
</dbReference>
<evidence type="ECO:0000259" key="9">
    <source>
        <dbReference type="PROSITE" id="PS51873"/>
    </source>
</evidence>
<evidence type="ECO:0000256" key="6">
    <source>
        <dbReference type="ARBA" id="ARBA00022771"/>
    </source>
</evidence>
<comment type="catalytic activity">
    <reaction evidence="1">
        <text>[E2 ubiquitin-conjugating enzyme]-S-ubiquitinyl-L-cysteine + [acceptor protein]-L-lysine = [E2 ubiquitin-conjugating enzyme]-L-cysteine + [acceptor protein]-N(6)-ubiquitinyl-L-lysine.</text>
        <dbReference type="EC" id="2.3.2.31"/>
    </reaction>
</comment>
<protein>
    <recommendedName>
        <fullName evidence="2">RBR-type E3 ubiquitin transferase</fullName>
        <ecNumber evidence="2">2.3.2.31</ecNumber>
    </recommendedName>
</protein>
<dbReference type="InterPro" id="IPR044066">
    <property type="entry name" value="TRIAD_supradom"/>
</dbReference>
<keyword evidence="6" id="KW-0863">Zinc-finger</keyword>
<dbReference type="InterPro" id="IPR002867">
    <property type="entry name" value="IBR_dom"/>
</dbReference>
<dbReference type="Pfam" id="PF01485">
    <property type="entry name" value="IBR"/>
    <property type="match status" value="1"/>
</dbReference>
<keyword evidence="7" id="KW-0833">Ubl conjugation pathway</keyword>
<evidence type="ECO:0000256" key="3">
    <source>
        <dbReference type="ARBA" id="ARBA00022679"/>
    </source>
</evidence>
<evidence type="ECO:0000313" key="10">
    <source>
        <dbReference type="EMBL" id="GMR31102.1"/>
    </source>
</evidence>
<feature type="domain" description="RING-type" evidence="9">
    <location>
        <begin position="1"/>
        <end position="120"/>
    </location>
</feature>
<evidence type="ECO:0000256" key="2">
    <source>
        <dbReference type="ARBA" id="ARBA00012251"/>
    </source>
</evidence>
<evidence type="ECO:0000256" key="7">
    <source>
        <dbReference type="ARBA" id="ARBA00022786"/>
    </source>
</evidence>
<dbReference type="InterPro" id="IPR031127">
    <property type="entry name" value="E3_UB_ligase_RBR"/>
</dbReference>
<dbReference type="GO" id="GO:0061630">
    <property type="term" value="F:ubiquitin protein ligase activity"/>
    <property type="evidence" value="ECO:0007669"/>
    <property type="project" value="UniProtKB-EC"/>
</dbReference>
<dbReference type="Gene3D" id="1.20.120.1750">
    <property type="match status" value="1"/>
</dbReference>
<evidence type="ECO:0000256" key="1">
    <source>
        <dbReference type="ARBA" id="ARBA00001798"/>
    </source>
</evidence>
<dbReference type="SMART" id="SM00647">
    <property type="entry name" value="IBR"/>
    <property type="match status" value="1"/>
</dbReference>
<reference evidence="11" key="1">
    <citation type="submission" date="2022-10" db="EMBL/GenBank/DDBJ databases">
        <title>Genome assembly of Pristionchus species.</title>
        <authorList>
            <person name="Yoshida K."/>
            <person name="Sommer R.J."/>
        </authorList>
    </citation>
    <scope>NUCLEOTIDE SEQUENCE [LARGE SCALE GENOMIC DNA]</scope>
    <source>
        <strain evidence="11">RS5460</strain>
    </source>
</reference>
<feature type="non-terminal residue" evidence="10">
    <location>
        <position position="217"/>
    </location>
</feature>
<dbReference type="GO" id="GO:0016567">
    <property type="term" value="P:protein ubiquitination"/>
    <property type="evidence" value="ECO:0007669"/>
    <property type="project" value="InterPro"/>
</dbReference>
<keyword evidence="8" id="KW-0862">Zinc</keyword>
<keyword evidence="3" id="KW-0808">Transferase</keyword>
<comment type="caution">
    <text evidence="10">The sequence shown here is derived from an EMBL/GenBank/DDBJ whole genome shotgun (WGS) entry which is preliminary data.</text>
</comment>
<proteinExistence type="predicted"/>
<evidence type="ECO:0000313" key="11">
    <source>
        <dbReference type="Proteomes" id="UP001328107"/>
    </source>
</evidence>
<dbReference type="CDD" id="cd22584">
    <property type="entry name" value="Rcat_RBR_unk"/>
    <property type="match status" value="1"/>
</dbReference>
<keyword evidence="11" id="KW-1185">Reference proteome</keyword>
<keyword evidence="4" id="KW-0479">Metal-binding</keyword>
<feature type="non-terminal residue" evidence="10">
    <location>
        <position position="1"/>
    </location>
</feature>
<evidence type="ECO:0000256" key="5">
    <source>
        <dbReference type="ARBA" id="ARBA00022737"/>
    </source>
</evidence>